<reference evidence="2" key="1">
    <citation type="journal article" date="2019" name="Int. J. Syst. Evol. Microbiol.">
        <title>The Global Catalogue of Microorganisms (GCM) 10K type strain sequencing project: providing services to taxonomists for standard genome sequencing and annotation.</title>
        <authorList>
            <consortium name="The Broad Institute Genomics Platform"/>
            <consortium name="The Broad Institute Genome Sequencing Center for Infectious Disease"/>
            <person name="Wu L."/>
            <person name="Ma J."/>
        </authorList>
    </citation>
    <scope>NUCLEOTIDE SEQUENCE [LARGE SCALE GENOMIC DNA]</scope>
    <source>
        <strain evidence="2">CGMCC 1.12404</strain>
    </source>
</reference>
<dbReference type="Proteomes" id="UP000617979">
    <property type="component" value="Unassembled WGS sequence"/>
</dbReference>
<dbReference type="EMBL" id="BMEX01000009">
    <property type="protein sequence ID" value="GGA50676.1"/>
    <property type="molecule type" value="Genomic_DNA"/>
</dbReference>
<evidence type="ECO:0008006" key="3">
    <source>
        <dbReference type="Google" id="ProtNLM"/>
    </source>
</evidence>
<keyword evidence="2" id="KW-1185">Reference proteome</keyword>
<proteinExistence type="predicted"/>
<organism evidence="1 2">
    <name type="scientific">Kroppenstedtia guangzhouensis</name>
    <dbReference type="NCBI Taxonomy" id="1274356"/>
    <lineage>
        <taxon>Bacteria</taxon>
        <taxon>Bacillati</taxon>
        <taxon>Bacillota</taxon>
        <taxon>Bacilli</taxon>
        <taxon>Bacillales</taxon>
        <taxon>Thermoactinomycetaceae</taxon>
        <taxon>Kroppenstedtia</taxon>
    </lineage>
</organism>
<comment type="caution">
    <text evidence="1">The sequence shown here is derived from an EMBL/GenBank/DDBJ whole genome shotgun (WGS) entry which is preliminary data.</text>
</comment>
<accession>A0ABQ1GVE0</accession>
<evidence type="ECO:0000313" key="1">
    <source>
        <dbReference type="EMBL" id="GGA50676.1"/>
    </source>
</evidence>
<name>A0ABQ1GVE0_9BACL</name>
<evidence type="ECO:0000313" key="2">
    <source>
        <dbReference type="Proteomes" id="UP000617979"/>
    </source>
</evidence>
<sequence>MFLISFTSPLQQREFQQSRGDHMLFREKMIVIHQSFGTPRVIYSLRNRLERHNIHSELRIHRGKKQWTTCQLLVPKKDSQKALDLLNRYKQELEQA</sequence>
<protein>
    <recommendedName>
        <fullName evidence="3">Signal transducing protein</fullName>
    </recommendedName>
</protein>
<gene>
    <name evidence="1" type="ORF">GCM10007416_24820</name>
</gene>